<proteinExistence type="predicted"/>
<dbReference type="EMBL" id="JAAAIP010000080">
    <property type="protein sequence ID" value="KAG0326567.1"/>
    <property type="molecule type" value="Genomic_DNA"/>
</dbReference>
<reference evidence="3" key="1">
    <citation type="journal article" date="2020" name="Fungal Divers.">
        <title>Resolving the Mortierellaceae phylogeny through synthesis of multi-gene phylogenetics and phylogenomics.</title>
        <authorList>
            <person name="Vandepol N."/>
            <person name="Liber J."/>
            <person name="Desiro A."/>
            <person name="Na H."/>
            <person name="Kennedy M."/>
            <person name="Barry K."/>
            <person name="Grigoriev I.V."/>
            <person name="Miller A.N."/>
            <person name="O'Donnell K."/>
            <person name="Stajich J.E."/>
            <person name="Bonito G."/>
        </authorList>
    </citation>
    <scope>NUCLEOTIDE SEQUENCE</scope>
    <source>
        <strain evidence="3">REB-010B</strain>
    </source>
</reference>
<sequence length="813" mass="93369">MLSLTTVLLWMYSSAVHEPTLQYWSRPALYSQMLDHLQQPLCPRFYKYDRQKLQLLEPRECTPIPSEHPDFSADVCFSPFMCNEGLVRVRRRDREQCKEANLRYPISGNATHDAFHRQFSGPDSFHVVFSGSEKLSPPDWYHAGQCLYVFPFHISNPGKLSLDITFLYNNFGAVVDQTDDWPELKRQKIVSNLPLEICRGCPSRVAQPRFSISNDEGDDSTSAEFASSTKDDESAGSGTVPNMRNRYMEFSLARAKSSALTPDTINLPLCSRTMAVQGAWLPAHPQDKLSWRRANYTWTPLGCTYDKPLDKTCLRRRRNALKILFQGDTQLRAATEQLLRRLNGTEEIQTSLETRANRFEETSGSTTIVFKDDPFFTQAIGTSDVLVVNLGQSATGTKFLNNLWSTSQYHTRIRKLVDAIQQRTRDIQDLDDEDEDEDLPHRYPGGRYEAHDVEGDDEADEAEEEEEEEVDDSGDERHYGDEDDDDEDELQMEREILRKEKENNGKEVYWDNEDDEKLEPRPKTRPNFDRMRAEKERYKTQSRQGKISHDMEEPKRPQYPSNRFHRHSKQILKSSEPSRPRLAPLRSHTSPSGGRKDHQGHGYVVSSKKKAAINGDKLSTHSDNDGITGSRRLKMGNIKSSKSLPTLSKGGNKSTGTKGKALTRKQPYRSTRSGNSNSNDGRSSNRVARRSFEDHVQRHHSSSLEPPLKVMWAGMTAYPETQPVNPLFRHDWRTIYRLRYWNQIAENVMLLHNIPFMDFFSMTLSMLDTSPDRDHFYGTDAAEAMLEELAFKLGLCEDEHTNMFEKGGRHADR</sequence>
<name>A0A9P6RSF6_9FUNG</name>
<feature type="compositionally biased region" description="Basic and acidic residues" evidence="1">
    <location>
        <begin position="547"/>
        <end position="556"/>
    </location>
</feature>
<feature type="compositionally biased region" description="Low complexity" evidence="1">
    <location>
        <begin position="669"/>
        <end position="686"/>
    </location>
</feature>
<feature type="chain" id="PRO_5040505358" evidence="2">
    <location>
        <begin position="16"/>
        <end position="813"/>
    </location>
</feature>
<feature type="compositionally biased region" description="Basic and acidic residues" evidence="1">
    <location>
        <begin position="518"/>
        <end position="539"/>
    </location>
</feature>
<feature type="compositionally biased region" description="Acidic residues" evidence="1">
    <location>
        <begin position="454"/>
        <end position="474"/>
    </location>
</feature>
<keyword evidence="2" id="KW-0732">Signal</keyword>
<evidence type="ECO:0000313" key="3">
    <source>
        <dbReference type="EMBL" id="KAG0326567.1"/>
    </source>
</evidence>
<dbReference type="AlphaFoldDB" id="A0A9P6RSF6"/>
<feature type="compositionally biased region" description="Basic and acidic residues" evidence="1">
    <location>
        <begin position="491"/>
        <end position="509"/>
    </location>
</feature>
<feature type="signal peptide" evidence="2">
    <location>
        <begin position="1"/>
        <end position="15"/>
    </location>
</feature>
<evidence type="ECO:0000256" key="2">
    <source>
        <dbReference type="SAM" id="SignalP"/>
    </source>
</evidence>
<feature type="compositionally biased region" description="Acidic residues" evidence="1">
    <location>
        <begin position="429"/>
        <end position="438"/>
    </location>
</feature>
<feature type="compositionally biased region" description="Low complexity" evidence="1">
    <location>
        <begin position="648"/>
        <end position="660"/>
    </location>
</feature>
<feature type="region of interest" description="Disordered" evidence="1">
    <location>
        <begin position="209"/>
        <end position="242"/>
    </location>
</feature>
<dbReference type="OrthoDB" id="3176531at2759"/>
<evidence type="ECO:0000313" key="4">
    <source>
        <dbReference type="Proteomes" id="UP000738325"/>
    </source>
</evidence>
<comment type="caution">
    <text evidence="3">The sequence shown here is derived from an EMBL/GenBank/DDBJ whole genome shotgun (WGS) entry which is preliminary data.</text>
</comment>
<dbReference type="Proteomes" id="UP000738325">
    <property type="component" value="Unassembled WGS sequence"/>
</dbReference>
<keyword evidence="4" id="KW-1185">Reference proteome</keyword>
<accession>A0A9P6RSF6</accession>
<feature type="compositionally biased region" description="Acidic residues" evidence="1">
    <location>
        <begin position="481"/>
        <end position="490"/>
    </location>
</feature>
<organism evidence="3 4">
    <name type="scientific">Dissophora globulifera</name>
    <dbReference type="NCBI Taxonomy" id="979702"/>
    <lineage>
        <taxon>Eukaryota</taxon>
        <taxon>Fungi</taxon>
        <taxon>Fungi incertae sedis</taxon>
        <taxon>Mucoromycota</taxon>
        <taxon>Mortierellomycotina</taxon>
        <taxon>Mortierellomycetes</taxon>
        <taxon>Mortierellales</taxon>
        <taxon>Mortierellaceae</taxon>
        <taxon>Dissophora</taxon>
    </lineage>
</organism>
<feature type="region of interest" description="Disordered" evidence="1">
    <location>
        <begin position="427"/>
        <end position="704"/>
    </location>
</feature>
<gene>
    <name evidence="3" type="ORF">BGZ99_009443</name>
</gene>
<protein>
    <submittedName>
        <fullName evidence="3">Uncharacterized protein</fullName>
    </submittedName>
</protein>
<evidence type="ECO:0000256" key="1">
    <source>
        <dbReference type="SAM" id="MobiDB-lite"/>
    </source>
</evidence>